<sequence>MALENNLLPCELNESSWKSWRKMDNEILSNDIEKMVHPRFLRAELRLARLDTIHRLLVTPPFYPYLRRYWDYSSLFRAIITLLATATIFVALILTAMQVGLATDQLKESQSFMAASYGFTVFAI</sequence>
<gene>
    <name evidence="2" type="ORF">PENSTE_c011G10310</name>
</gene>
<keyword evidence="1" id="KW-0812">Transmembrane</keyword>
<protein>
    <submittedName>
        <fullName evidence="2">Uncharacterized protein</fullName>
    </submittedName>
</protein>
<organism evidence="2 3">
    <name type="scientific">Penicillium steckii</name>
    <dbReference type="NCBI Taxonomy" id="303698"/>
    <lineage>
        <taxon>Eukaryota</taxon>
        <taxon>Fungi</taxon>
        <taxon>Dikarya</taxon>
        <taxon>Ascomycota</taxon>
        <taxon>Pezizomycotina</taxon>
        <taxon>Eurotiomycetes</taxon>
        <taxon>Eurotiomycetidae</taxon>
        <taxon>Eurotiales</taxon>
        <taxon>Aspergillaceae</taxon>
        <taxon>Penicillium</taxon>
    </lineage>
</organism>
<dbReference type="Proteomes" id="UP000191285">
    <property type="component" value="Unassembled WGS sequence"/>
</dbReference>
<feature type="transmembrane region" description="Helical" evidence="1">
    <location>
        <begin position="75"/>
        <end position="97"/>
    </location>
</feature>
<evidence type="ECO:0000313" key="3">
    <source>
        <dbReference type="Proteomes" id="UP000191285"/>
    </source>
</evidence>
<comment type="caution">
    <text evidence="2">The sequence shown here is derived from an EMBL/GenBank/DDBJ whole genome shotgun (WGS) entry which is preliminary data.</text>
</comment>
<keyword evidence="1" id="KW-0472">Membrane</keyword>
<proteinExistence type="predicted"/>
<evidence type="ECO:0000256" key="1">
    <source>
        <dbReference type="SAM" id="Phobius"/>
    </source>
</evidence>
<dbReference type="PANTHER" id="PTHR34414">
    <property type="entry name" value="HET DOMAIN-CONTAINING PROTEIN-RELATED"/>
    <property type="match status" value="1"/>
</dbReference>
<dbReference type="OrthoDB" id="5086500at2759"/>
<dbReference type="Pfam" id="PF20246">
    <property type="entry name" value="DUF6601"/>
    <property type="match status" value="1"/>
</dbReference>
<dbReference type="InterPro" id="IPR046536">
    <property type="entry name" value="DUF6601"/>
</dbReference>
<reference evidence="3" key="1">
    <citation type="journal article" date="2017" name="Nat. Microbiol.">
        <title>Global analysis of biosynthetic gene clusters reveals vast potential of secondary metabolite production in Penicillium species.</title>
        <authorList>
            <person name="Nielsen J.C."/>
            <person name="Grijseels S."/>
            <person name="Prigent S."/>
            <person name="Ji B."/>
            <person name="Dainat J."/>
            <person name="Nielsen K.F."/>
            <person name="Frisvad J.C."/>
            <person name="Workman M."/>
            <person name="Nielsen J."/>
        </authorList>
    </citation>
    <scope>NUCLEOTIDE SEQUENCE [LARGE SCALE GENOMIC DNA]</scope>
    <source>
        <strain evidence="3">IBT 24891</strain>
    </source>
</reference>
<dbReference type="AlphaFoldDB" id="A0A1V6T6X3"/>
<evidence type="ECO:0000313" key="2">
    <source>
        <dbReference type="EMBL" id="OQE21744.1"/>
    </source>
</evidence>
<dbReference type="EMBL" id="MLKD01000011">
    <property type="protein sequence ID" value="OQE21744.1"/>
    <property type="molecule type" value="Genomic_DNA"/>
</dbReference>
<dbReference type="STRING" id="303698.A0A1V6T6X3"/>
<accession>A0A1V6T6X3</accession>
<keyword evidence="1" id="KW-1133">Transmembrane helix</keyword>
<dbReference type="PANTHER" id="PTHR34414:SF1">
    <property type="entry name" value="SUBTILISIN-LIKE SERINE PROTEASE"/>
    <property type="match status" value="1"/>
</dbReference>
<keyword evidence="3" id="KW-1185">Reference proteome</keyword>
<name>A0A1V6T6X3_9EURO</name>